<organism evidence="2 4">
    <name type="scientific">Bursaphelenchus xylophilus</name>
    <name type="common">Pinewood nematode worm</name>
    <name type="synonym">Aphelenchoides xylophilus</name>
    <dbReference type="NCBI Taxonomy" id="6326"/>
    <lineage>
        <taxon>Eukaryota</taxon>
        <taxon>Metazoa</taxon>
        <taxon>Ecdysozoa</taxon>
        <taxon>Nematoda</taxon>
        <taxon>Chromadorea</taxon>
        <taxon>Rhabditida</taxon>
        <taxon>Tylenchina</taxon>
        <taxon>Tylenchomorpha</taxon>
        <taxon>Aphelenchoidea</taxon>
        <taxon>Aphelenchoididae</taxon>
        <taxon>Bursaphelenchus</taxon>
    </lineage>
</organism>
<gene>
    <name evidence="1" type="ORF">BXYJ_LOCUS7301</name>
</gene>
<dbReference type="Proteomes" id="UP000582659">
    <property type="component" value="Unassembled WGS sequence"/>
</dbReference>
<dbReference type="EMBL" id="CAJFCV020000003">
    <property type="protein sequence ID" value="CAG9109849.1"/>
    <property type="molecule type" value="Genomic_DNA"/>
</dbReference>
<sequence length="110" mass="12390">MQTLGGFESPLGLGWNIHVCTKAVPFQQQTICLSSTLIRTPPYPPTPRQSHTSDLGYDRFASRIYPLKRNLLWQKIQSHGDSEMIDELFRGDYRNTNAVGTEGRGTLDGH</sequence>
<reference evidence="1" key="2">
    <citation type="submission" date="2020-09" db="EMBL/GenBank/DDBJ databases">
        <authorList>
            <person name="Kikuchi T."/>
        </authorList>
    </citation>
    <scope>NUCLEOTIDE SEQUENCE</scope>
    <source>
        <strain evidence="1">Ka4C1</strain>
    </source>
</reference>
<dbReference type="WBParaSite" id="BXY_1527100.1">
    <property type="protein sequence ID" value="BXY_1527100.1"/>
    <property type="gene ID" value="BXY_1527100"/>
</dbReference>
<dbReference type="Proteomes" id="UP000659654">
    <property type="component" value="Unassembled WGS sequence"/>
</dbReference>
<evidence type="ECO:0000313" key="2">
    <source>
        <dbReference type="Proteomes" id="UP000095284"/>
    </source>
</evidence>
<accession>A0A1I7SQG1</accession>
<dbReference type="Proteomes" id="UP000095284">
    <property type="component" value="Unplaced"/>
</dbReference>
<evidence type="ECO:0000313" key="4">
    <source>
        <dbReference type="WBParaSite" id="BXY_1527100.1"/>
    </source>
</evidence>
<dbReference type="EMBL" id="CAJFDI010000003">
    <property type="protein sequence ID" value="CAD5222333.1"/>
    <property type="molecule type" value="Genomic_DNA"/>
</dbReference>
<evidence type="ECO:0000313" key="3">
    <source>
        <dbReference type="Proteomes" id="UP000659654"/>
    </source>
</evidence>
<evidence type="ECO:0000313" key="1">
    <source>
        <dbReference type="EMBL" id="CAD5222333.1"/>
    </source>
</evidence>
<proteinExistence type="predicted"/>
<dbReference type="AlphaFoldDB" id="A0A1I7SQG1"/>
<keyword evidence="3" id="KW-1185">Reference proteome</keyword>
<protein>
    <submittedName>
        <fullName evidence="1">(pine wood nematode) hypothetical protein</fullName>
    </submittedName>
</protein>
<name>A0A1I7SQG1_BURXY</name>
<reference evidence="4" key="1">
    <citation type="submission" date="2016-11" db="UniProtKB">
        <authorList>
            <consortium name="WormBaseParasite"/>
        </authorList>
    </citation>
    <scope>IDENTIFICATION</scope>
</reference>